<reference evidence="1 2" key="1">
    <citation type="journal article" date="2010" name="J. Bacteriol.">
        <title>Complete genome sequence of the aerobic facultative methanotroph Methylocella silvestris BL2.</title>
        <authorList>
            <person name="Chen Y."/>
            <person name="Crombie A."/>
            <person name="Rahman M.T."/>
            <person name="Dedysh S.N."/>
            <person name="Liesack W."/>
            <person name="Stott M.B."/>
            <person name="Alam M."/>
            <person name="Theisen A.R."/>
            <person name="Murrell J.C."/>
            <person name="Dunfield P.F."/>
        </authorList>
    </citation>
    <scope>NUCLEOTIDE SEQUENCE [LARGE SCALE GENOMIC DNA]</scope>
    <source>
        <strain evidence="2">DSM 15510 / CIP 108128 / LMG 27833 / NCIMB 13906 / BL2</strain>
    </source>
</reference>
<dbReference type="EMBL" id="CP001280">
    <property type="protein sequence ID" value="ACK52011.1"/>
    <property type="molecule type" value="Genomic_DNA"/>
</dbReference>
<dbReference type="RefSeq" id="WP_012592080.1">
    <property type="nucleotide sequence ID" value="NC_011666.1"/>
</dbReference>
<protein>
    <submittedName>
        <fullName evidence="1">Uncharacterized protein</fullName>
    </submittedName>
</protein>
<dbReference type="Proteomes" id="UP000002257">
    <property type="component" value="Chromosome"/>
</dbReference>
<name>B8EKY3_METSB</name>
<accession>B8EKY3</accession>
<dbReference type="STRING" id="395965.Msil_3102"/>
<organism evidence="1 2">
    <name type="scientific">Methylocella silvestris (strain DSM 15510 / CIP 108128 / LMG 27833 / NCIMB 13906 / BL2)</name>
    <dbReference type="NCBI Taxonomy" id="395965"/>
    <lineage>
        <taxon>Bacteria</taxon>
        <taxon>Pseudomonadati</taxon>
        <taxon>Pseudomonadota</taxon>
        <taxon>Alphaproteobacteria</taxon>
        <taxon>Hyphomicrobiales</taxon>
        <taxon>Beijerinckiaceae</taxon>
        <taxon>Methylocella</taxon>
    </lineage>
</organism>
<keyword evidence="2" id="KW-1185">Reference proteome</keyword>
<gene>
    <name evidence="1" type="ordered locus">Msil_3102</name>
</gene>
<evidence type="ECO:0000313" key="2">
    <source>
        <dbReference type="Proteomes" id="UP000002257"/>
    </source>
</evidence>
<dbReference type="AlphaFoldDB" id="B8EKY3"/>
<dbReference type="HOGENOM" id="CLU_1160019_0_0_5"/>
<dbReference type="KEGG" id="msl:Msil_3102"/>
<evidence type="ECO:0000313" key="1">
    <source>
        <dbReference type="EMBL" id="ACK52011.1"/>
    </source>
</evidence>
<proteinExistence type="predicted"/>
<sequence>MIKYFFCTALARVRAFLNCCFLLGQRVVRFARENDGLFTATSTIALAFFTLGLWWSTEKLWTAGEKQLSLARDAFVAGQRAWLGPSDAAIEPLQLKQPVRGVFVYQNGGHQPALHSIGVKGLIFSKEEWLDQRSGDPLRKLQQQCFSSIPESSKLAYPSINYSLLFDSEKLQETDKFSTSQAMIDGNSVIAFVGCIAYVGFHEPSIVNINHASFCFYYQSGVTPSPTHLSICNIANFGD</sequence>
<dbReference type="OrthoDB" id="8242842at2"/>